<keyword evidence="1" id="KW-1133">Transmembrane helix</keyword>
<dbReference type="Proteomes" id="UP000553756">
    <property type="component" value="Unassembled WGS sequence"/>
</dbReference>
<evidence type="ECO:0000256" key="1">
    <source>
        <dbReference type="SAM" id="Phobius"/>
    </source>
</evidence>
<reference evidence="2 3" key="1">
    <citation type="submission" date="2020-02" db="EMBL/GenBank/DDBJ databases">
        <title>Characterization of phylogenetic diversity of novel bifidobacterial species isolated in Czech ZOOs.</title>
        <authorList>
            <person name="Lugli G.A."/>
            <person name="Vera N.B."/>
            <person name="Ventura M."/>
        </authorList>
    </citation>
    <scope>NUCLEOTIDE SEQUENCE [LARGE SCALE GENOMIC DNA]</scope>
    <source>
        <strain evidence="2 3">DSM 109963</strain>
    </source>
</reference>
<evidence type="ECO:0000313" key="3">
    <source>
        <dbReference type="Proteomes" id="UP000553756"/>
    </source>
</evidence>
<evidence type="ECO:0000313" key="2">
    <source>
        <dbReference type="EMBL" id="NMN02812.1"/>
    </source>
</evidence>
<dbReference type="EMBL" id="JAAIIJ010000034">
    <property type="protein sequence ID" value="NMN02812.1"/>
    <property type="molecule type" value="Genomic_DNA"/>
</dbReference>
<keyword evidence="3" id="KW-1185">Reference proteome</keyword>
<dbReference type="RefSeq" id="WP_172147155.1">
    <property type="nucleotide sequence ID" value="NZ_JAAIIJ010000034.1"/>
</dbReference>
<protein>
    <submittedName>
        <fullName evidence="2">Uncharacterized protein</fullName>
    </submittedName>
</protein>
<keyword evidence="1" id="KW-0812">Transmembrane</keyword>
<accession>A0ABX1T1A8</accession>
<feature type="transmembrane region" description="Helical" evidence="1">
    <location>
        <begin position="18"/>
        <end position="44"/>
    </location>
</feature>
<organism evidence="2 3">
    <name type="scientific">Bifidobacterium panos</name>
    <dbReference type="NCBI Taxonomy" id="2675321"/>
    <lineage>
        <taxon>Bacteria</taxon>
        <taxon>Bacillati</taxon>
        <taxon>Actinomycetota</taxon>
        <taxon>Actinomycetes</taxon>
        <taxon>Bifidobacteriales</taxon>
        <taxon>Bifidobacteriaceae</taxon>
        <taxon>Bifidobacterium</taxon>
    </lineage>
</organism>
<keyword evidence="1" id="KW-0472">Membrane</keyword>
<gene>
    <name evidence="2" type="ORF">G1C94_1434</name>
</gene>
<proteinExistence type="predicted"/>
<name>A0ABX1T1A8_9BIFI</name>
<sequence>MNTSEPVELDEAQSAYKWLFLMLAVAVNTALAVWAGIWVLVAAFAWKLSLLHLAVFLFSLFWAVVWGDLLKRA</sequence>
<feature type="transmembrane region" description="Helical" evidence="1">
    <location>
        <begin position="50"/>
        <end position="70"/>
    </location>
</feature>
<comment type="caution">
    <text evidence="2">The sequence shown here is derived from an EMBL/GenBank/DDBJ whole genome shotgun (WGS) entry which is preliminary data.</text>
</comment>